<protein>
    <submittedName>
        <fullName evidence="1">Uncharacterized protein</fullName>
    </submittedName>
</protein>
<sequence>MILKALTQLLAISMFEYSPTFTQMRSPSYGRLGYFFFNPTLFLWAFSCQV</sequence>
<proteinExistence type="predicted"/>
<organism evidence="1">
    <name type="scientific">marine metagenome</name>
    <dbReference type="NCBI Taxonomy" id="408172"/>
    <lineage>
        <taxon>unclassified sequences</taxon>
        <taxon>metagenomes</taxon>
        <taxon>ecological metagenomes</taxon>
    </lineage>
</organism>
<evidence type="ECO:0000313" key="1">
    <source>
        <dbReference type="EMBL" id="SVC57390.1"/>
    </source>
</evidence>
<dbReference type="AlphaFoldDB" id="A0A382N9J0"/>
<gene>
    <name evidence="1" type="ORF">METZ01_LOCUS310244</name>
</gene>
<accession>A0A382N9J0</accession>
<reference evidence="1" key="1">
    <citation type="submission" date="2018-05" db="EMBL/GenBank/DDBJ databases">
        <authorList>
            <person name="Lanie J.A."/>
            <person name="Ng W.-L."/>
            <person name="Kazmierczak K.M."/>
            <person name="Andrzejewski T.M."/>
            <person name="Davidsen T.M."/>
            <person name="Wayne K.J."/>
            <person name="Tettelin H."/>
            <person name="Glass J.I."/>
            <person name="Rusch D."/>
            <person name="Podicherti R."/>
            <person name="Tsui H.-C.T."/>
            <person name="Winkler M.E."/>
        </authorList>
    </citation>
    <scope>NUCLEOTIDE SEQUENCE</scope>
</reference>
<dbReference type="EMBL" id="UINC01098678">
    <property type="protein sequence ID" value="SVC57390.1"/>
    <property type="molecule type" value="Genomic_DNA"/>
</dbReference>
<name>A0A382N9J0_9ZZZZ</name>